<accession>W3WZT7</accession>
<gene>
    <name evidence="2" type="ORF">PFICI_10463</name>
</gene>
<evidence type="ECO:0000313" key="2">
    <source>
        <dbReference type="EMBL" id="ETS78401.1"/>
    </source>
</evidence>
<sequence>MRPVLQLERPNFGFDHHRDIMSARIQDMEDIESDHIPTRDLARISQRRHGVPAVQNAPGDIGQTILEHYGQMPLGNSLPIPPRPPTPSPGPRPGPLPPRPGPTPPPSP</sequence>
<organism evidence="2 3">
    <name type="scientific">Pestalotiopsis fici (strain W106-1 / CGMCC3.15140)</name>
    <dbReference type="NCBI Taxonomy" id="1229662"/>
    <lineage>
        <taxon>Eukaryota</taxon>
        <taxon>Fungi</taxon>
        <taxon>Dikarya</taxon>
        <taxon>Ascomycota</taxon>
        <taxon>Pezizomycotina</taxon>
        <taxon>Sordariomycetes</taxon>
        <taxon>Xylariomycetidae</taxon>
        <taxon>Amphisphaeriales</taxon>
        <taxon>Sporocadaceae</taxon>
        <taxon>Pestalotiopsis</taxon>
    </lineage>
</organism>
<evidence type="ECO:0000256" key="1">
    <source>
        <dbReference type="SAM" id="MobiDB-lite"/>
    </source>
</evidence>
<dbReference type="GeneID" id="19275476"/>
<feature type="region of interest" description="Disordered" evidence="1">
    <location>
        <begin position="70"/>
        <end position="108"/>
    </location>
</feature>
<dbReference type="Proteomes" id="UP000030651">
    <property type="component" value="Unassembled WGS sequence"/>
</dbReference>
<keyword evidence="3" id="KW-1185">Reference proteome</keyword>
<dbReference type="AlphaFoldDB" id="W3WZT7"/>
<protein>
    <submittedName>
        <fullName evidence="2">Uncharacterized protein</fullName>
    </submittedName>
</protein>
<name>W3WZT7_PESFW</name>
<feature type="compositionally biased region" description="Pro residues" evidence="1">
    <location>
        <begin position="79"/>
        <end position="108"/>
    </location>
</feature>
<evidence type="ECO:0000313" key="3">
    <source>
        <dbReference type="Proteomes" id="UP000030651"/>
    </source>
</evidence>
<dbReference type="HOGENOM" id="CLU_2197850_0_0_1"/>
<dbReference type="EMBL" id="KI912115">
    <property type="protein sequence ID" value="ETS78401.1"/>
    <property type="molecule type" value="Genomic_DNA"/>
</dbReference>
<reference evidence="3" key="1">
    <citation type="journal article" date="2015" name="BMC Genomics">
        <title>Genomic and transcriptomic analysis of the endophytic fungus Pestalotiopsis fici reveals its lifestyle and high potential for synthesis of natural products.</title>
        <authorList>
            <person name="Wang X."/>
            <person name="Zhang X."/>
            <person name="Liu L."/>
            <person name="Xiang M."/>
            <person name="Wang W."/>
            <person name="Sun X."/>
            <person name="Che Y."/>
            <person name="Guo L."/>
            <person name="Liu G."/>
            <person name="Guo L."/>
            <person name="Wang C."/>
            <person name="Yin W.B."/>
            <person name="Stadler M."/>
            <person name="Zhang X."/>
            <person name="Liu X."/>
        </authorList>
    </citation>
    <scope>NUCLEOTIDE SEQUENCE [LARGE SCALE GENOMIC DNA]</scope>
    <source>
        <strain evidence="3">W106-1 / CGMCC3.15140</strain>
    </source>
</reference>
<dbReference type="RefSeq" id="XP_007837235.1">
    <property type="nucleotide sequence ID" value="XM_007839044.1"/>
</dbReference>
<proteinExistence type="predicted"/>
<dbReference type="KEGG" id="pfy:PFICI_10463"/>
<dbReference type="InParanoid" id="W3WZT7"/>